<comment type="subunit">
    <text evidence="9">The complex comprises the extracytoplasmic solute receptor protein and the two transmembrane proteins.</text>
</comment>
<sequence length="174" mass="18688">MNRILSGIQKVNLALGTFSGLLVMGLVIAVVPDVMSRSLFGLSILGASEASVLILVITVFFGLAGAQVRREHFRVVVLETQLSGGWLRAVTLVRMVICVLAAAALSWYSIRGAYTSTLRQEMSYAVIVFPLWPARIVIATGSVMLTLQYIVDLILELRGGSSHTVETIPGEGLA</sequence>
<dbReference type="InterPro" id="IPR055348">
    <property type="entry name" value="DctQ"/>
</dbReference>
<comment type="function">
    <text evidence="9">Part of the tripartite ATP-independent periplasmic (TRAP) transport system.</text>
</comment>
<evidence type="ECO:0000313" key="12">
    <source>
        <dbReference type="Proteomes" id="UP001232156"/>
    </source>
</evidence>
<dbReference type="PANTHER" id="PTHR35011">
    <property type="entry name" value="2,3-DIKETO-L-GULONATE TRAP TRANSPORTER SMALL PERMEASE PROTEIN YIAM"/>
    <property type="match status" value="1"/>
</dbReference>
<evidence type="ECO:0000259" key="10">
    <source>
        <dbReference type="Pfam" id="PF04290"/>
    </source>
</evidence>
<name>A0ABU1D972_9BURK</name>
<evidence type="ECO:0000256" key="2">
    <source>
        <dbReference type="ARBA" id="ARBA00022448"/>
    </source>
</evidence>
<comment type="similarity">
    <text evidence="8 9">Belongs to the TRAP transporter small permease family.</text>
</comment>
<evidence type="ECO:0000256" key="8">
    <source>
        <dbReference type="ARBA" id="ARBA00038436"/>
    </source>
</evidence>
<evidence type="ECO:0000256" key="9">
    <source>
        <dbReference type="RuleBase" id="RU369079"/>
    </source>
</evidence>
<evidence type="ECO:0000256" key="1">
    <source>
        <dbReference type="ARBA" id="ARBA00004429"/>
    </source>
</evidence>
<evidence type="ECO:0000256" key="3">
    <source>
        <dbReference type="ARBA" id="ARBA00022475"/>
    </source>
</evidence>
<evidence type="ECO:0000256" key="4">
    <source>
        <dbReference type="ARBA" id="ARBA00022519"/>
    </source>
</evidence>
<dbReference type="RefSeq" id="WP_347287556.1">
    <property type="nucleotide sequence ID" value="NZ_JAUZQE010000045.1"/>
</dbReference>
<keyword evidence="4 9" id="KW-0997">Cell inner membrane</keyword>
<keyword evidence="5 9" id="KW-0812">Transmembrane</keyword>
<evidence type="ECO:0000313" key="11">
    <source>
        <dbReference type="EMBL" id="MDR4126955.1"/>
    </source>
</evidence>
<feature type="transmembrane region" description="Helical" evidence="9">
    <location>
        <begin position="12"/>
        <end position="32"/>
    </location>
</feature>
<accession>A0ABU1D972</accession>
<gene>
    <name evidence="11" type="ORF">Q8947_13310</name>
</gene>
<keyword evidence="2 9" id="KW-0813">Transport</keyword>
<dbReference type="PANTHER" id="PTHR35011:SF10">
    <property type="entry name" value="TRAP TRANSPORTER SMALL PERMEASE PROTEIN"/>
    <property type="match status" value="1"/>
</dbReference>
<feature type="transmembrane region" description="Helical" evidence="9">
    <location>
        <begin position="122"/>
        <end position="151"/>
    </location>
</feature>
<protein>
    <recommendedName>
        <fullName evidence="9">TRAP transporter small permease protein</fullName>
    </recommendedName>
</protein>
<dbReference type="Pfam" id="PF04290">
    <property type="entry name" value="DctQ"/>
    <property type="match status" value="1"/>
</dbReference>
<feature type="domain" description="Tripartite ATP-independent periplasmic transporters DctQ component" evidence="10">
    <location>
        <begin position="26"/>
        <end position="158"/>
    </location>
</feature>
<dbReference type="EMBL" id="JAUZQE010000045">
    <property type="protein sequence ID" value="MDR4126955.1"/>
    <property type="molecule type" value="Genomic_DNA"/>
</dbReference>
<dbReference type="Proteomes" id="UP001232156">
    <property type="component" value="Unassembled WGS sequence"/>
</dbReference>
<keyword evidence="6 9" id="KW-1133">Transmembrane helix</keyword>
<evidence type="ECO:0000256" key="5">
    <source>
        <dbReference type="ARBA" id="ARBA00022692"/>
    </source>
</evidence>
<keyword evidence="12" id="KW-1185">Reference proteome</keyword>
<keyword evidence="7 9" id="KW-0472">Membrane</keyword>
<reference evidence="11 12" key="1">
    <citation type="submission" date="2023-08" db="EMBL/GenBank/DDBJ databases">
        <title>Alcaligenaceae gen. nov., a novel taxon isolated from the sludge of Yixing Pesticide Factory.</title>
        <authorList>
            <person name="Ruan L."/>
        </authorList>
    </citation>
    <scope>NUCLEOTIDE SEQUENCE [LARGE SCALE GENOMIC DNA]</scope>
    <source>
        <strain evidence="11 12">LG-2</strain>
    </source>
</reference>
<comment type="caution">
    <text evidence="11">The sequence shown here is derived from an EMBL/GenBank/DDBJ whole genome shotgun (WGS) entry which is preliminary data.</text>
</comment>
<feature type="transmembrane region" description="Helical" evidence="9">
    <location>
        <begin position="85"/>
        <end position="110"/>
    </location>
</feature>
<organism evidence="11 12">
    <name type="scientific">Yanghanlia caeni</name>
    <dbReference type="NCBI Taxonomy" id="3064283"/>
    <lineage>
        <taxon>Bacteria</taxon>
        <taxon>Pseudomonadati</taxon>
        <taxon>Pseudomonadota</taxon>
        <taxon>Betaproteobacteria</taxon>
        <taxon>Burkholderiales</taxon>
        <taxon>Alcaligenaceae</taxon>
        <taxon>Yanghanlia</taxon>
    </lineage>
</organism>
<feature type="transmembrane region" description="Helical" evidence="9">
    <location>
        <begin position="38"/>
        <end position="64"/>
    </location>
</feature>
<dbReference type="InterPro" id="IPR007387">
    <property type="entry name" value="TRAP_DctQ"/>
</dbReference>
<evidence type="ECO:0000256" key="7">
    <source>
        <dbReference type="ARBA" id="ARBA00023136"/>
    </source>
</evidence>
<evidence type="ECO:0000256" key="6">
    <source>
        <dbReference type="ARBA" id="ARBA00022989"/>
    </source>
</evidence>
<proteinExistence type="inferred from homology"/>
<keyword evidence="3" id="KW-1003">Cell membrane</keyword>
<comment type="subcellular location">
    <subcellularLocation>
        <location evidence="1 9">Cell inner membrane</location>
        <topology evidence="1 9">Multi-pass membrane protein</topology>
    </subcellularLocation>
</comment>